<dbReference type="RefSeq" id="XP_012897285.1">
    <property type="nucleotide sequence ID" value="XM_013041831.1"/>
</dbReference>
<gene>
    <name evidence="5" type="ORF">GSBLH_T00003141001</name>
</gene>
<evidence type="ECO:0000259" key="4">
    <source>
        <dbReference type="PROSITE" id="PS51084"/>
    </source>
</evidence>
<dbReference type="GO" id="GO:0003824">
    <property type="term" value="F:catalytic activity"/>
    <property type="evidence" value="ECO:0007669"/>
    <property type="project" value="InterPro"/>
</dbReference>
<dbReference type="SUPFAM" id="SSF54197">
    <property type="entry name" value="HIT-like"/>
    <property type="match status" value="1"/>
</dbReference>
<dbReference type="PROSITE" id="PS51084">
    <property type="entry name" value="HIT_2"/>
    <property type="match status" value="1"/>
</dbReference>
<dbReference type="PANTHER" id="PTHR23089">
    <property type="entry name" value="HISTIDINE TRIAD HIT PROTEIN"/>
    <property type="match status" value="1"/>
</dbReference>
<feature type="short sequence motif" description="Histidine triad motif" evidence="2 3">
    <location>
        <begin position="151"/>
        <end position="155"/>
    </location>
</feature>
<dbReference type="InterPro" id="IPR019808">
    <property type="entry name" value="Histidine_triad_CS"/>
</dbReference>
<dbReference type="FunCoup" id="D8M598">
    <property type="interactions" value="238"/>
</dbReference>
<feature type="active site" description="Tele-AMP-histidine intermediate" evidence="1">
    <location>
        <position position="153"/>
    </location>
</feature>
<evidence type="ECO:0000256" key="2">
    <source>
        <dbReference type="PIRSR" id="PIRSR601310-3"/>
    </source>
</evidence>
<dbReference type="CDD" id="cd01276">
    <property type="entry name" value="PKCI_related"/>
    <property type="match status" value="1"/>
</dbReference>
<proteinExistence type="predicted"/>
<evidence type="ECO:0000256" key="1">
    <source>
        <dbReference type="PIRSR" id="PIRSR601310-1"/>
    </source>
</evidence>
<dbReference type="InParanoid" id="D8M598"/>
<dbReference type="GeneID" id="24920257"/>
<reference evidence="5" key="1">
    <citation type="submission" date="2010-02" db="EMBL/GenBank/DDBJ databases">
        <title>Sequencing and annotation of the Blastocystis hominis genome.</title>
        <authorList>
            <person name="Wincker P."/>
        </authorList>
    </citation>
    <scope>NUCLEOTIDE SEQUENCE</scope>
    <source>
        <strain evidence="5">Singapore isolate B</strain>
    </source>
</reference>
<dbReference type="InterPro" id="IPR011146">
    <property type="entry name" value="HIT-like"/>
</dbReference>
<sequence length="167" mass="18771">MASLCKYEMLVKNTLKLWNYTIAILSKMFSRCIQNAVSLSLMKGGGIRLMSSQAKTLFEKIADKTIPSSIIFEDDKCCAFRDVNPAAPVHFLVVPKKCDNLTQLRFMRDDQEELVGHLIHVASKLAIREGLENGYRIVVNDGKDALQSVFHLHVHVLGGKKCIWPPV</sequence>
<dbReference type="Pfam" id="PF01230">
    <property type="entry name" value="HIT"/>
    <property type="match status" value="1"/>
</dbReference>
<evidence type="ECO:0000313" key="6">
    <source>
        <dbReference type="Proteomes" id="UP000008312"/>
    </source>
</evidence>
<dbReference type="EMBL" id="FN668657">
    <property type="protein sequence ID" value="CBK23237.2"/>
    <property type="molecule type" value="Genomic_DNA"/>
</dbReference>
<dbReference type="InterPro" id="IPR001310">
    <property type="entry name" value="Histidine_triad_HIT"/>
</dbReference>
<dbReference type="OMA" id="FRMVVNN"/>
<dbReference type="PRINTS" id="PR00332">
    <property type="entry name" value="HISTRIAD"/>
</dbReference>
<dbReference type="AlphaFoldDB" id="D8M598"/>
<name>D8M598_BLAHO</name>
<dbReference type="PROSITE" id="PS00892">
    <property type="entry name" value="HIT_1"/>
    <property type="match status" value="1"/>
</dbReference>
<protein>
    <recommendedName>
        <fullName evidence="4">HIT domain-containing protein</fullName>
    </recommendedName>
</protein>
<keyword evidence="6" id="KW-1185">Reference proteome</keyword>
<dbReference type="Gene3D" id="3.30.428.10">
    <property type="entry name" value="HIT-like"/>
    <property type="match status" value="1"/>
</dbReference>
<dbReference type="OrthoDB" id="672793at2759"/>
<dbReference type="Proteomes" id="UP000008312">
    <property type="component" value="Unassembled WGS sequence"/>
</dbReference>
<organism evidence="5">
    <name type="scientific">Blastocystis hominis</name>
    <dbReference type="NCBI Taxonomy" id="12968"/>
    <lineage>
        <taxon>Eukaryota</taxon>
        <taxon>Sar</taxon>
        <taxon>Stramenopiles</taxon>
        <taxon>Bigyra</taxon>
        <taxon>Opalozoa</taxon>
        <taxon>Opalinata</taxon>
        <taxon>Blastocystidae</taxon>
        <taxon>Blastocystis</taxon>
    </lineage>
</organism>
<feature type="domain" description="HIT" evidence="4">
    <location>
        <begin position="57"/>
        <end position="167"/>
    </location>
</feature>
<evidence type="ECO:0000256" key="3">
    <source>
        <dbReference type="PROSITE-ProRule" id="PRU00464"/>
    </source>
</evidence>
<accession>D8M598</accession>
<dbReference type="InterPro" id="IPR036265">
    <property type="entry name" value="HIT-like_sf"/>
</dbReference>
<evidence type="ECO:0000313" key="5">
    <source>
        <dbReference type="EMBL" id="CBK23237.2"/>
    </source>
</evidence>